<keyword evidence="3" id="KW-0547">Nucleotide-binding</keyword>
<feature type="transmembrane region" description="Helical" evidence="7">
    <location>
        <begin position="48"/>
        <end position="71"/>
    </location>
</feature>
<evidence type="ECO:0000256" key="2">
    <source>
        <dbReference type="ARBA" id="ARBA00022692"/>
    </source>
</evidence>
<evidence type="ECO:0000256" key="7">
    <source>
        <dbReference type="SAM" id="Phobius"/>
    </source>
</evidence>
<proteinExistence type="predicted"/>
<dbReference type="Proteomes" id="UP001302349">
    <property type="component" value="Chromosome"/>
</dbReference>
<dbReference type="Pfam" id="PF00005">
    <property type="entry name" value="ABC_tran"/>
    <property type="match status" value="1"/>
</dbReference>
<reference evidence="10 11" key="1">
    <citation type="journal article" date="2023" name="Microbiol. Resour. Announc.">
        <title>Complete Genome Sequence of Imperialibacter roseus strain P4T.</title>
        <authorList>
            <person name="Tizabi D.R."/>
            <person name="Bachvaroff T."/>
            <person name="Hill R.T."/>
        </authorList>
    </citation>
    <scope>NUCLEOTIDE SEQUENCE [LARGE SCALE GENOMIC DNA]</scope>
    <source>
        <strain evidence="10 11">P4T</strain>
    </source>
</reference>
<organism evidence="10 11">
    <name type="scientific">Imperialibacter roseus</name>
    <dbReference type="NCBI Taxonomy" id="1324217"/>
    <lineage>
        <taxon>Bacteria</taxon>
        <taxon>Pseudomonadati</taxon>
        <taxon>Bacteroidota</taxon>
        <taxon>Cytophagia</taxon>
        <taxon>Cytophagales</taxon>
        <taxon>Flammeovirgaceae</taxon>
        <taxon>Imperialibacter</taxon>
    </lineage>
</organism>
<feature type="transmembrane region" description="Helical" evidence="7">
    <location>
        <begin position="262"/>
        <end position="284"/>
    </location>
</feature>
<dbReference type="InterPro" id="IPR003593">
    <property type="entry name" value="AAA+_ATPase"/>
</dbReference>
<dbReference type="Gene3D" id="1.20.1560.10">
    <property type="entry name" value="ABC transporter type 1, transmembrane domain"/>
    <property type="match status" value="1"/>
</dbReference>
<evidence type="ECO:0000313" key="10">
    <source>
        <dbReference type="EMBL" id="WOK08578.1"/>
    </source>
</evidence>
<gene>
    <name evidence="10" type="ORF">RT717_08010</name>
</gene>
<dbReference type="EMBL" id="CP136051">
    <property type="protein sequence ID" value="WOK08578.1"/>
    <property type="molecule type" value="Genomic_DNA"/>
</dbReference>
<protein>
    <submittedName>
        <fullName evidence="10">Cyclic peptide export ABC transporter</fullName>
    </submittedName>
</protein>
<dbReference type="Pfam" id="PF00664">
    <property type="entry name" value="ABC_membrane"/>
    <property type="match status" value="1"/>
</dbReference>
<keyword evidence="2 7" id="KW-0812">Transmembrane</keyword>
<keyword evidence="4" id="KW-0067">ATP-binding</keyword>
<feature type="transmembrane region" description="Helical" evidence="7">
    <location>
        <begin position="223"/>
        <end position="250"/>
    </location>
</feature>
<keyword evidence="5 7" id="KW-1133">Transmembrane helix</keyword>
<evidence type="ECO:0000256" key="1">
    <source>
        <dbReference type="ARBA" id="ARBA00004651"/>
    </source>
</evidence>
<feature type="domain" description="ABC transmembrane type-1" evidence="9">
    <location>
        <begin position="16"/>
        <end position="289"/>
    </location>
</feature>
<dbReference type="NCBIfam" id="TIGR01194">
    <property type="entry name" value="cyc_pep_trnsptr"/>
    <property type="match status" value="1"/>
</dbReference>
<dbReference type="InterPro" id="IPR027417">
    <property type="entry name" value="P-loop_NTPase"/>
</dbReference>
<evidence type="ECO:0000256" key="6">
    <source>
        <dbReference type="ARBA" id="ARBA00023136"/>
    </source>
</evidence>
<feature type="transmembrane region" description="Helical" evidence="7">
    <location>
        <begin position="15"/>
        <end position="36"/>
    </location>
</feature>
<evidence type="ECO:0000313" key="11">
    <source>
        <dbReference type="Proteomes" id="UP001302349"/>
    </source>
</evidence>
<dbReference type="SMART" id="SM00382">
    <property type="entry name" value="AAA"/>
    <property type="match status" value="1"/>
</dbReference>
<accession>A0ABZ0IU70</accession>
<dbReference type="InterPro" id="IPR039421">
    <property type="entry name" value="Type_1_exporter"/>
</dbReference>
<evidence type="ECO:0000256" key="3">
    <source>
        <dbReference type="ARBA" id="ARBA00022741"/>
    </source>
</evidence>
<dbReference type="InterPro" id="IPR005898">
    <property type="entry name" value="Cyc_pep_transpt_SyrD/YojI"/>
</dbReference>
<dbReference type="PROSITE" id="PS50893">
    <property type="entry name" value="ABC_TRANSPORTER_2"/>
    <property type="match status" value="1"/>
</dbReference>
<dbReference type="PANTHER" id="PTHR24221">
    <property type="entry name" value="ATP-BINDING CASSETTE SUB-FAMILY B"/>
    <property type="match status" value="1"/>
</dbReference>
<evidence type="ECO:0000259" key="9">
    <source>
        <dbReference type="PROSITE" id="PS50929"/>
    </source>
</evidence>
<dbReference type="PROSITE" id="PS50929">
    <property type="entry name" value="ABC_TM1F"/>
    <property type="match status" value="1"/>
</dbReference>
<dbReference type="InterPro" id="IPR011527">
    <property type="entry name" value="ABC1_TM_dom"/>
</dbReference>
<comment type="subcellular location">
    <subcellularLocation>
        <location evidence="1">Cell membrane</location>
        <topology evidence="1">Multi-pass membrane protein</topology>
    </subcellularLocation>
</comment>
<evidence type="ECO:0000256" key="4">
    <source>
        <dbReference type="ARBA" id="ARBA00022840"/>
    </source>
</evidence>
<dbReference type="PANTHER" id="PTHR24221:SF654">
    <property type="entry name" value="ATP-BINDING CASSETTE SUB-FAMILY B MEMBER 6"/>
    <property type="match status" value="1"/>
</dbReference>
<keyword evidence="6 7" id="KW-0472">Membrane</keyword>
<dbReference type="SUPFAM" id="SSF52540">
    <property type="entry name" value="P-loop containing nucleoside triphosphate hydrolases"/>
    <property type="match status" value="1"/>
</dbReference>
<sequence>MKLIYSLLLTSWKKLFFAMLMSIVAGGLYALSIKFLHEIITSDSGLMLVFYKLNICIIASTAMSVFAGHYLTKVYEGQVSDLRLSISKKILKADFFHVEQNSLQIMPVLNNDINTIGAFIKTVPDFFVSISKVVACVAYMFWLSWQLTAYVMSIYALVFLVSMIVFPRVHKQERMIRELKNDIFEHINGLVRGLKELSLNKKHKSIYVQDIMGPTSRKHSDSLTILGTLHIFVTKIGELIVIVSLSVLLIKYNDIVVVDSGLLLEFLTVVMFVLPALIITTTFLNNIKKVEVALNAIGKLGIEYQPDSEAKQQPVSPIGSQPEPLIVLEDVGFEYGSEREANGFHIGPFNLTINRGEIVYLSGGNGSGKTTLGKLIVGLYRPSSGKILFQGQEIDERKNEDYRNQFAALFPDSHVFRGLQYIDDAYLQTHGERLIKMLNIEEIVNIKDKSLSTIRVSSGQQGRLSLLRSLLEDKGIYLFDEWAANQDPLFKLKFYGSIIPDLKKEGKTVIVITHDESYFHMADRIIKLEDGHVVRQHSGK</sequence>
<name>A0ABZ0IU70_9BACT</name>
<dbReference type="SUPFAM" id="SSF90123">
    <property type="entry name" value="ABC transporter transmembrane region"/>
    <property type="match status" value="1"/>
</dbReference>
<evidence type="ECO:0000259" key="8">
    <source>
        <dbReference type="PROSITE" id="PS50893"/>
    </source>
</evidence>
<dbReference type="RefSeq" id="WP_317491215.1">
    <property type="nucleotide sequence ID" value="NZ_CP136051.1"/>
</dbReference>
<feature type="transmembrane region" description="Helical" evidence="7">
    <location>
        <begin position="147"/>
        <end position="167"/>
    </location>
</feature>
<feature type="domain" description="ABC transporter" evidence="8">
    <location>
        <begin position="326"/>
        <end position="540"/>
    </location>
</feature>
<dbReference type="InterPro" id="IPR036640">
    <property type="entry name" value="ABC1_TM_sf"/>
</dbReference>
<dbReference type="InterPro" id="IPR003439">
    <property type="entry name" value="ABC_transporter-like_ATP-bd"/>
</dbReference>
<dbReference type="Gene3D" id="3.40.50.300">
    <property type="entry name" value="P-loop containing nucleotide triphosphate hydrolases"/>
    <property type="match status" value="1"/>
</dbReference>
<evidence type="ECO:0000256" key="5">
    <source>
        <dbReference type="ARBA" id="ARBA00022989"/>
    </source>
</evidence>
<keyword evidence="11" id="KW-1185">Reference proteome</keyword>